<feature type="region of interest" description="Disordered" evidence="1">
    <location>
        <begin position="130"/>
        <end position="192"/>
    </location>
</feature>
<dbReference type="Proteomes" id="UP000076842">
    <property type="component" value="Unassembled WGS sequence"/>
</dbReference>
<keyword evidence="4" id="KW-1185">Reference proteome</keyword>
<evidence type="ECO:0000313" key="3">
    <source>
        <dbReference type="EMBL" id="KZT61356.1"/>
    </source>
</evidence>
<feature type="region of interest" description="Disordered" evidence="1">
    <location>
        <begin position="83"/>
        <end position="105"/>
    </location>
</feature>
<accession>A0A165J4B2</accession>
<feature type="chain" id="PRO_5007859763" evidence="2">
    <location>
        <begin position="24"/>
        <end position="209"/>
    </location>
</feature>
<protein>
    <submittedName>
        <fullName evidence="3">Uncharacterized protein</fullName>
    </submittedName>
</protein>
<evidence type="ECO:0000313" key="4">
    <source>
        <dbReference type="Proteomes" id="UP000076842"/>
    </source>
</evidence>
<dbReference type="InParanoid" id="A0A165J4B2"/>
<reference evidence="3 4" key="1">
    <citation type="journal article" date="2016" name="Mol. Biol. Evol.">
        <title>Comparative Genomics of Early-Diverging Mushroom-Forming Fungi Provides Insights into the Origins of Lignocellulose Decay Capabilities.</title>
        <authorList>
            <person name="Nagy L.G."/>
            <person name="Riley R."/>
            <person name="Tritt A."/>
            <person name="Adam C."/>
            <person name="Daum C."/>
            <person name="Floudas D."/>
            <person name="Sun H."/>
            <person name="Yadav J.S."/>
            <person name="Pangilinan J."/>
            <person name="Larsson K.H."/>
            <person name="Matsuura K."/>
            <person name="Barry K."/>
            <person name="Labutti K."/>
            <person name="Kuo R."/>
            <person name="Ohm R.A."/>
            <person name="Bhattacharya S.S."/>
            <person name="Shirouzu T."/>
            <person name="Yoshinaga Y."/>
            <person name="Martin F.M."/>
            <person name="Grigoriev I.V."/>
            <person name="Hibbett D.S."/>
        </authorList>
    </citation>
    <scope>NUCLEOTIDE SEQUENCE [LARGE SCALE GENOMIC DNA]</scope>
    <source>
        <strain evidence="3 4">HHB12733</strain>
    </source>
</reference>
<evidence type="ECO:0000256" key="2">
    <source>
        <dbReference type="SAM" id="SignalP"/>
    </source>
</evidence>
<dbReference type="EMBL" id="KV423924">
    <property type="protein sequence ID" value="KZT61356.1"/>
    <property type="molecule type" value="Genomic_DNA"/>
</dbReference>
<evidence type="ECO:0000256" key="1">
    <source>
        <dbReference type="SAM" id="MobiDB-lite"/>
    </source>
</evidence>
<sequence>MGGIARLPAPSLIFLHPACLVHIRCVYVQCWTGTGSQATGGRRENLQRCRGRCRPHRTAPFRLSRRKRRIAITALALAPGPSFGSGRITRSASPVVGRDGRLSPPNHPCSATSLHIYYYCPLVPCPLSPAPSTPHAPPPPCGTTPPPHSTSPTSPRAPPRAPPAPSPPQASVPSPPLARWPQGGARRLRSGAQVRVRVRVRVGEAGPEG</sequence>
<name>A0A165J4B2_9BASI</name>
<keyword evidence="2" id="KW-0732">Signal</keyword>
<feature type="compositionally biased region" description="Pro residues" evidence="1">
    <location>
        <begin position="130"/>
        <end position="178"/>
    </location>
</feature>
<gene>
    <name evidence="3" type="ORF">CALCODRAFT_27905</name>
</gene>
<organism evidence="3 4">
    <name type="scientific">Calocera cornea HHB12733</name>
    <dbReference type="NCBI Taxonomy" id="1353952"/>
    <lineage>
        <taxon>Eukaryota</taxon>
        <taxon>Fungi</taxon>
        <taxon>Dikarya</taxon>
        <taxon>Basidiomycota</taxon>
        <taxon>Agaricomycotina</taxon>
        <taxon>Dacrymycetes</taxon>
        <taxon>Dacrymycetales</taxon>
        <taxon>Dacrymycetaceae</taxon>
        <taxon>Calocera</taxon>
    </lineage>
</organism>
<feature type="signal peptide" evidence="2">
    <location>
        <begin position="1"/>
        <end position="23"/>
    </location>
</feature>
<dbReference type="AlphaFoldDB" id="A0A165J4B2"/>
<proteinExistence type="predicted"/>